<accession>A0A0F8XPN2</accession>
<gene>
    <name evidence="1" type="ORF">LCGC14_2997230</name>
</gene>
<feature type="non-terminal residue" evidence="1">
    <location>
        <position position="304"/>
    </location>
</feature>
<sequence length="304" mass="34165">MSTEEQSVPQLRYAFPAYRIFIFGVEVSEDVFDVSIQYNIGRAPNTCTITLANDLDKYIITTPEFKAIFDVDVDTILKDRESLSEDQLEEVVNAIDKAILENTEGIQTNVKREILLAKVNIRSEGIEQPDLAGEFGGSDVKKFTADAYRYPYQAEDPIFHANDSIRVWERDPFNPNKWFHMFSGFLSDFDDSVDENLQKTLTIVAEGPSKILRYARITTNPGIVDQEAIVQAELDASVRSAYSEAFTGLTLPEILFTLIFGNDPTGESEDTFTITNTSPQGKTIKKAKIHRVGQFNYSSSIALE</sequence>
<dbReference type="EMBL" id="LAZR01061655">
    <property type="protein sequence ID" value="KKK63145.1"/>
    <property type="molecule type" value="Genomic_DNA"/>
</dbReference>
<dbReference type="AlphaFoldDB" id="A0A0F8XPN2"/>
<protein>
    <submittedName>
        <fullName evidence="1">Uncharacterized protein</fullName>
    </submittedName>
</protein>
<name>A0A0F8XPN2_9ZZZZ</name>
<evidence type="ECO:0000313" key="1">
    <source>
        <dbReference type="EMBL" id="KKK63145.1"/>
    </source>
</evidence>
<proteinExistence type="predicted"/>
<organism evidence="1">
    <name type="scientific">marine sediment metagenome</name>
    <dbReference type="NCBI Taxonomy" id="412755"/>
    <lineage>
        <taxon>unclassified sequences</taxon>
        <taxon>metagenomes</taxon>
        <taxon>ecological metagenomes</taxon>
    </lineage>
</organism>
<comment type="caution">
    <text evidence="1">The sequence shown here is derived from an EMBL/GenBank/DDBJ whole genome shotgun (WGS) entry which is preliminary data.</text>
</comment>
<reference evidence="1" key="1">
    <citation type="journal article" date="2015" name="Nature">
        <title>Complex archaea that bridge the gap between prokaryotes and eukaryotes.</title>
        <authorList>
            <person name="Spang A."/>
            <person name="Saw J.H."/>
            <person name="Jorgensen S.L."/>
            <person name="Zaremba-Niedzwiedzka K."/>
            <person name="Martijn J."/>
            <person name="Lind A.E."/>
            <person name="van Eijk R."/>
            <person name="Schleper C."/>
            <person name="Guy L."/>
            <person name="Ettema T.J."/>
        </authorList>
    </citation>
    <scope>NUCLEOTIDE SEQUENCE</scope>
</reference>